<dbReference type="AlphaFoldDB" id="A0A0N1F5H9"/>
<evidence type="ECO:0000256" key="3">
    <source>
        <dbReference type="ARBA" id="ARBA00011738"/>
    </source>
</evidence>
<dbReference type="GO" id="GO:0008270">
    <property type="term" value="F:zinc ion binding"/>
    <property type="evidence" value="ECO:0007669"/>
    <property type="project" value="UniProtKB-UniRule"/>
</dbReference>
<dbReference type="InterPro" id="IPR011650">
    <property type="entry name" value="Peptidase_M20_dimer"/>
</dbReference>
<comment type="function">
    <text evidence="15">Catalyzes the hydrolysis of N-succinyl-L,L-diaminopimelic acid (SDAP), forming succinate and LL-2,6-diaminopimelate (DAP), an intermediate involved in the bacterial biosynthesis of lysine and meso-diaminopimelic acid, an essential component of bacterial cell walls.</text>
</comment>
<evidence type="ECO:0000256" key="12">
    <source>
        <dbReference type="ARBA" id="ARBA00023285"/>
    </source>
</evidence>
<evidence type="ECO:0000256" key="11">
    <source>
        <dbReference type="ARBA" id="ARBA00023154"/>
    </source>
</evidence>
<feature type="binding site" evidence="15">
    <location>
        <position position="151"/>
    </location>
    <ligand>
        <name>Zn(2+)</name>
        <dbReference type="ChEBI" id="CHEBI:29105"/>
        <label>2</label>
    </ligand>
</feature>
<keyword evidence="11 15" id="KW-0457">Lysine biosynthesis</keyword>
<dbReference type="Proteomes" id="UP000037822">
    <property type="component" value="Unassembled WGS sequence"/>
</dbReference>
<protein>
    <recommendedName>
        <fullName evidence="5 15">Succinyl-diaminopimelate desuccinylase</fullName>
        <shortName evidence="15">SDAP desuccinylase</shortName>
        <ecNumber evidence="4 15">3.5.1.18</ecNumber>
    </recommendedName>
    <alternativeName>
        <fullName evidence="13 15">N-succinyl-LL-2,6-diaminoheptanedioate amidohydrolase</fullName>
    </alternativeName>
</protein>
<evidence type="ECO:0000256" key="7">
    <source>
        <dbReference type="ARBA" id="ARBA00022723"/>
    </source>
</evidence>
<evidence type="ECO:0000256" key="10">
    <source>
        <dbReference type="ARBA" id="ARBA00022915"/>
    </source>
</evidence>
<dbReference type="InterPro" id="IPR005941">
    <property type="entry name" value="DapE_proteobac"/>
</dbReference>
<feature type="binding site" evidence="15">
    <location>
        <position position="116"/>
    </location>
    <ligand>
        <name>Zn(2+)</name>
        <dbReference type="ChEBI" id="CHEBI:29105"/>
        <label>1</label>
    </ligand>
</feature>
<dbReference type="PROSITE" id="PS00759">
    <property type="entry name" value="ARGE_DAPE_CPG2_2"/>
    <property type="match status" value="1"/>
</dbReference>
<dbReference type="EC" id="3.5.1.18" evidence="4 15"/>
<keyword evidence="18" id="KW-1185">Reference proteome</keyword>
<evidence type="ECO:0000256" key="9">
    <source>
        <dbReference type="ARBA" id="ARBA00022833"/>
    </source>
</evidence>
<dbReference type="Pfam" id="PF01546">
    <property type="entry name" value="Peptidase_M20"/>
    <property type="match status" value="1"/>
</dbReference>
<organism evidence="17 18">
    <name type="scientific">Bosea vaviloviae</name>
    <dbReference type="NCBI Taxonomy" id="1526658"/>
    <lineage>
        <taxon>Bacteria</taxon>
        <taxon>Pseudomonadati</taxon>
        <taxon>Pseudomonadota</taxon>
        <taxon>Alphaproteobacteria</taxon>
        <taxon>Hyphomicrobiales</taxon>
        <taxon>Boseaceae</taxon>
        <taxon>Bosea</taxon>
    </lineage>
</organism>
<evidence type="ECO:0000256" key="14">
    <source>
        <dbReference type="ARBA" id="ARBA00051301"/>
    </source>
</evidence>
<dbReference type="GO" id="GO:0009014">
    <property type="term" value="F:succinyl-diaminopimelate desuccinylase activity"/>
    <property type="evidence" value="ECO:0007669"/>
    <property type="project" value="UniProtKB-UniRule"/>
</dbReference>
<dbReference type="PANTHER" id="PTHR43808">
    <property type="entry name" value="ACETYLORNITHINE DEACETYLASE"/>
    <property type="match status" value="1"/>
</dbReference>
<dbReference type="Gene3D" id="3.40.630.10">
    <property type="entry name" value="Zn peptidases"/>
    <property type="match status" value="2"/>
</dbReference>
<evidence type="ECO:0000313" key="17">
    <source>
        <dbReference type="EMBL" id="KPH80894.1"/>
    </source>
</evidence>
<dbReference type="GO" id="GO:0009089">
    <property type="term" value="P:lysine biosynthetic process via diaminopimelate"/>
    <property type="evidence" value="ECO:0007669"/>
    <property type="project" value="UniProtKB-UniRule"/>
</dbReference>
<feature type="domain" description="Peptidase M20 dimerisation" evidence="16">
    <location>
        <begin position="192"/>
        <end position="298"/>
    </location>
</feature>
<dbReference type="GO" id="GO:0008777">
    <property type="term" value="F:acetylornithine deacetylase activity"/>
    <property type="evidence" value="ECO:0007669"/>
    <property type="project" value="TreeGrafter"/>
</dbReference>
<keyword evidence="9 15" id="KW-0862">Zinc</keyword>
<dbReference type="CDD" id="cd03891">
    <property type="entry name" value="M20_DapE_proteobac"/>
    <property type="match status" value="1"/>
</dbReference>
<gene>
    <name evidence="15" type="primary">dapE</name>
    <name evidence="17" type="ORF">AE618_10975</name>
</gene>
<dbReference type="NCBIfam" id="TIGR01246">
    <property type="entry name" value="dapE_proteo"/>
    <property type="match status" value="1"/>
</dbReference>
<dbReference type="GO" id="GO:0050897">
    <property type="term" value="F:cobalt ion binding"/>
    <property type="evidence" value="ECO:0007669"/>
    <property type="project" value="UniProtKB-UniRule"/>
</dbReference>
<evidence type="ECO:0000256" key="15">
    <source>
        <dbReference type="HAMAP-Rule" id="MF_01690"/>
    </source>
</evidence>
<evidence type="ECO:0000256" key="13">
    <source>
        <dbReference type="ARBA" id="ARBA00031891"/>
    </source>
</evidence>
<sequence>MDTPARPPLNFDPLDPVALTQALIRCPSVTPHEGGALALLDHVLSAHGYVVERPVFSAPGTADVENLYARIGTQAPLFVIAGHTDVVPVGDTAAWTRDPFGGALEEGMVHGRGACDMKGGLSAMVAAVLRFRRENPDAPGSIAFLVTGDEEGPAVNGTVKLLDWAHGRGERFDHCLLGEPTNPATMSDMIKIGRRGSLTGRLTVNGKQGHVGYPHLADNPIRGMVRLLAALDATPLDAGTQHFDPSNLEVTTLDVGNPATNVVPAQAKAVFNIRFNDVWTPETLAAEIERRLREAAGNAVRYEISFEPTNAVAFLTQPGPFVAMVADAVEVETGQRPALSTTGGTSDARFIKSYCPVVEYGPVGKTMHQVNESVAVADLLALERITHRLLTAYFAVQHET</sequence>
<dbReference type="NCBIfam" id="NF009557">
    <property type="entry name" value="PRK13009.1"/>
    <property type="match status" value="1"/>
</dbReference>
<dbReference type="HAMAP" id="MF_01690">
    <property type="entry name" value="DapE"/>
    <property type="match status" value="1"/>
</dbReference>
<comment type="caution">
    <text evidence="17">The sequence shown here is derived from an EMBL/GenBank/DDBJ whole genome shotgun (WGS) entry which is preliminary data.</text>
</comment>
<evidence type="ECO:0000259" key="16">
    <source>
        <dbReference type="Pfam" id="PF07687"/>
    </source>
</evidence>
<evidence type="ECO:0000256" key="6">
    <source>
        <dbReference type="ARBA" id="ARBA00022605"/>
    </source>
</evidence>
<comment type="similarity">
    <text evidence="2 15">Belongs to the peptidase M20A family. DapE subfamily.</text>
</comment>
<proteinExistence type="inferred from homology"/>
<feature type="binding site" evidence="15">
    <location>
        <position position="83"/>
    </location>
    <ligand>
        <name>Zn(2+)</name>
        <dbReference type="ChEBI" id="CHEBI:29105"/>
        <label>1</label>
    </ligand>
</feature>
<feature type="binding site" evidence="15">
    <location>
        <position position="368"/>
    </location>
    <ligand>
        <name>Zn(2+)</name>
        <dbReference type="ChEBI" id="CHEBI:29105"/>
        <label>2</label>
    </ligand>
</feature>
<evidence type="ECO:0000256" key="2">
    <source>
        <dbReference type="ARBA" id="ARBA00006746"/>
    </source>
</evidence>
<dbReference type="InterPro" id="IPR050072">
    <property type="entry name" value="Peptidase_M20A"/>
</dbReference>
<comment type="catalytic activity">
    <reaction evidence="14 15">
        <text>N-succinyl-(2S,6S)-2,6-diaminopimelate + H2O = (2S,6S)-2,6-diaminopimelate + succinate</text>
        <dbReference type="Rhea" id="RHEA:22608"/>
        <dbReference type="ChEBI" id="CHEBI:15377"/>
        <dbReference type="ChEBI" id="CHEBI:30031"/>
        <dbReference type="ChEBI" id="CHEBI:57609"/>
        <dbReference type="ChEBI" id="CHEBI:58087"/>
        <dbReference type="EC" id="3.5.1.18"/>
    </reaction>
</comment>
<dbReference type="Pfam" id="PF07687">
    <property type="entry name" value="M20_dimer"/>
    <property type="match status" value="1"/>
</dbReference>
<evidence type="ECO:0000256" key="1">
    <source>
        <dbReference type="ARBA" id="ARBA00005130"/>
    </source>
</evidence>
<keyword evidence="12 15" id="KW-0170">Cobalt</keyword>
<comment type="subunit">
    <text evidence="3 15">Homodimer.</text>
</comment>
<comment type="pathway">
    <text evidence="1 15">Amino-acid biosynthesis; L-lysine biosynthesis via DAP pathway; LL-2,6-diaminopimelate from (S)-tetrahydrodipicolinate (succinylase route): step 3/3.</text>
</comment>
<feature type="active site" description="Proton acceptor" evidence="15">
    <location>
        <position position="150"/>
    </location>
</feature>
<dbReference type="InterPro" id="IPR001261">
    <property type="entry name" value="ArgE/DapE_CS"/>
</dbReference>
<reference evidence="17 18" key="1">
    <citation type="submission" date="2015-07" db="EMBL/GenBank/DDBJ databases">
        <title>Whole genome sequencing of Bosea vaviloviae isolated from cave pool.</title>
        <authorList>
            <person name="Tan N.E.H."/>
            <person name="Lee Y.P."/>
            <person name="Gan H.M."/>
            <person name="Barton H."/>
            <person name="Savka M.A."/>
        </authorList>
    </citation>
    <scope>NUCLEOTIDE SEQUENCE [LARGE SCALE GENOMIC DNA]</scope>
    <source>
        <strain evidence="17 18">SD260</strain>
    </source>
</reference>
<keyword evidence="6 15" id="KW-0028">Amino-acid biosynthesis</keyword>
<evidence type="ECO:0000256" key="4">
    <source>
        <dbReference type="ARBA" id="ARBA00011921"/>
    </source>
</evidence>
<evidence type="ECO:0000256" key="8">
    <source>
        <dbReference type="ARBA" id="ARBA00022801"/>
    </source>
</evidence>
<dbReference type="PATRIC" id="fig|1526658.3.peg.2821"/>
<dbReference type="UniPathway" id="UPA00034">
    <property type="reaction ID" value="UER00021"/>
</dbReference>
<dbReference type="GO" id="GO:0019877">
    <property type="term" value="P:diaminopimelate biosynthetic process"/>
    <property type="evidence" value="ECO:0007669"/>
    <property type="project" value="UniProtKB-UniRule"/>
</dbReference>
<dbReference type="InterPro" id="IPR036264">
    <property type="entry name" value="Bact_exopeptidase_dim_dom"/>
</dbReference>
<accession>A0A0N1F5H9</accession>
<comment type="cofactor">
    <cofactor evidence="15">
        <name>Zn(2+)</name>
        <dbReference type="ChEBI" id="CHEBI:29105"/>
    </cofactor>
    <cofactor evidence="15">
        <name>Co(2+)</name>
        <dbReference type="ChEBI" id="CHEBI:48828"/>
    </cofactor>
    <text evidence="15">Binds 2 Zn(2+) or Co(2+) ions per subunit.</text>
</comment>
<evidence type="ECO:0000313" key="18">
    <source>
        <dbReference type="Proteomes" id="UP000037822"/>
    </source>
</evidence>
<keyword evidence="10 15" id="KW-0220">Diaminopimelate biosynthesis</keyword>
<keyword evidence="7 15" id="KW-0479">Metal-binding</keyword>
<evidence type="ECO:0000256" key="5">
    <source>
        <dbReference type="ARBA" id="ARBA00022391"/>
    </source>
</evidence>
<dbReference type="PANTHER" id="PTHR43808:SF31">
    <property type="entry name" value="N-ACETYL-L-CITRULLINE DEACETYLASE"/>
    <property type="match status" value="1"/>
</dbReference>
<dbReference type="InterPro" id="IPR002933">
    <property type="entry name" value="Peptidase_M20"/>
</dbReference>
<feature type="active site" evidence="15">
    <location>
        <position position="85"/>
    </location>
</feature>
<feature type="binding site" evidence="15">
    <location>
        <position position="179"/>
    </location>
    <ligand>
        <name>Zn(2+)</name>
        <dbReference type="ChEBI" id="CHEBI:29105"/>
        <label>1</label>
    </ligand>
</feature>
<feature type="binding site" evidence="15">
    <location>
        <position position="116"/>
    </location>
    <ligand>
        <name>Zn(2+)</name>
        <dbReference type="ChEBI" id="CHEBI:29105"/>
        <label>2</label>
    </ligand>
</feature>
<dbReference type="SUPFAM" id="SSF53187">
    <property type="entry name" value="Zn-dependent exopeptidases"/>
    <property type="match status" value="1"/>
</dbReference>
<dbReference type="SUPFAM" id="SSF55031">
    <property type="entry name" value="Bacterial exopeptidase dimerisation domain"/>
    <property type="match status" value="1"/>
</dbReference>
<dbReference type="GO" id="GO:0006526">
    <property type="term" value="P:L-arginine biosynthetic process"/>
    <property type="evidence" value="ECO:0007669"/>
    <property type="project" value="TreeGrafter"/>
</dbReference>
<keyword evidence="8 15" id="KW-0378">Hydrolase</keyword>
<dbReference type="EMBL" id="LGSZ01000035">
    <property type="protein sequence ID" value="KPH80894.1"/>
    <property type="molecule type" value="Genomic_DNA"/>
</dbReference>
<dbReference type="RefSeq" id="WP_054209106.1">
    <property type="nucleotide sequence ID" value="NZ_LGSZ01000035.1"/>
</dbReference>
<dbReference type="OrthoDB" id="9809784at2"/>
<name>A0A0N1F5H9_9HYPH</name>